<keyword evidence="5" id="KW-1185">Reference proteome</keyword>
<gene>
    <name evidence="4" type="ORF">OS889_00840</name>
</gene>
<evidence type="ECO:0000313" key="5">
    <source>
        <dbReference type="Proteomes" id="UP001570511"/>
    </source>
</evidence>
<dbReference type="Pfam" id="PF07883">
    <property type="entry name" value="Cupin_2"/>
    <property type="match status" value="1"/>
</dbReference>
<evidence type="ECO:0000259" key="3">
    <source>
        <dbReference type="Pfam" id="PF07883"/>
    </source>
</evidence>
<dbReference type="InterPro" id="IPR014710">
    <property type="entry name" value="RmlC-like_jellyroll"/>
</dbReference>
<dbReference type="EMBL" id="JBGNYA010000001">
    <property type="protein sequence ID" value="MFA1609552.1"/>
    <property type="molecule type" value="Genomic_DNA"/>
</dbReference>
<sequence>MGRVNEADLDWSETERETTHFRRKELGAETDVSDLGASLYELPPGGSSWPYHFHTGNAEAIYVLSGRGTLRTPDGEEPIAAGDYCDFPASEDGAHRLRNDGDEPLRFLAVSTMRDPDVTVYPDSGKIGVYAGSPPGGDEDERVVAGYYREDDDVDYWEDES</sequence>
<feature type="region of interest" description="Disordered" evidence="2">
    <location>
        <begin position="1"/>
        <end position="28"/>
    </location>
</feature>
<dbReference type="SUPFAM" id="SSF51182">
    <property type="entry name" value="RmlC-like cupins"/>
    <property type="match status" value="1"/>
</dbReference>
<evidence type="ECO:0000256" key="2">
    <source>
        <dbReference type="SAM" id="MobiDB-lite"/>
    </source>
</evidence>
<proteinExistence type="predicted"/>
<feature type="domain" description="Cupin type-2" evidence="3">
    <location>
        <begin position="39"/>
        <end position="110"/>
    </location>
</feature>
<name>A0ABD5M8D8_9EURY</name>
<evidence type="ECO:0000256" key="1">
    <source>
        <dbReference type="ARBA" id="ARBA00022723"/>
    </source>
</evidence>
<dbReference type="Proteomes" id="UP001570511">
    <property type="component" value="Unassembled WGS sequence"/>
</dbReference>
<feature type="compositionally biased region" description="Basic and acidic residues" evidence="2">
    <location>
        <begin position="13"/>
        <end position="27"/>
    </location>
</feature>
<dbReference type="InterPro" id="IPR013096">
    <property type="entry name" value="Cupin_2"/>
</dbReference>
<dbReference type="GO" id="GO:0046872">
    <property type="term" value="F:metal ion binding"/>
    <property type="evidence" value="ECO:0007669"/>
    <property type="project" value="UniProtKB-KW"/>
</dbReference>
<dbReference type="Gene3D" id="2.60.120.10">
    <property type="entry name" value="Jelly Rolls"/>
    <property type="match status" value="1"/>
</dbReference>
<organism evidence="4 5">
    <name type="scientific">Halobellus rubicundus</name>
    <dbReference type="NCBI Taxonomy" id="2996466"/>
    <lineage>
        <taxon>Archaea</taxon>
        <taxon>Methanobacteriati</taxon>
        <taxon>Methanobacteriota</taxon>
        <taxon>Stenosarchaea group</taxon>
        <taxon>Halobacteria</taxon>
        <taxon>Halobacteriales</taxon>
        <taxon>Haloferacaceae</taxon>
        <taxon>Halobellus</taxon>
    </lineage>
</organism>
<dbReference type="AlphaFoldDB" id="A0ABD5M8D8"/>
<accession>A0ABD5M8D8</accession>
<dbReference type="PANTHER" id="PTHR35848">
    <property type="entry name" value="OXALATE-BINDING PROTEIN"/>
    <property type="match status" value="1"/>
</dbReference>
<dbReference type="InterPro" id="IPR011051">
    <property type="entry name" value="RmlC_Cupin_sf"/>
</dbReference>
<dbReference type="RefSeq" id="WP_372386590.1">
    <property type="nucleotide sequence ID" value="NZ_JBGNYA010000001.1"/>
</dbReference>
<evidence type="ECO:0000313" key="4">
    <source>
        <dbReference type="EMBL" id="MFA1609552.1"/>
    </source>
</evidence>
<protein>
    <submittedName>
        <fullName evidence="4">Cupin domain-containing protein</fullName>
    </submittedName>
</protein>
<reference evidence="4 5" key="1">
    <citation type="submission" date="2024-08" db="EMBL/GenBank/DDBJ databases">
        <title>Halobellus sp. MBLA0158 whole genome sequence.</title>
        <authorList>
            <person name="Hwang C.Y."/>
            <person name="Cho E.-S."/>
            <person name="Seo M.-J."/>
        </authorList>
    </citation>
    <scope>NUCLEOTIDE SEQUENCE [LARGE SCALE GENOMIC DNA]</scope>
    <source>
        <strain evidence="4 5">MBLA0158</strain>
    </source>
</reference>
<dbReference type="InterPro" id="IPR051610">
    <property type="entry name" value="GPI/OXD"/>
</dbReference>
<keyword evidence="1" id="KW-0479">Metal-binding</keyword>
<dbReference type="CDD" id="cd02224">
    <property type="entry name" value="cupin_SPO2919-like"/>
    <property type="match status" value="1"/>
</dbReference>
<comment type="caution">
    <text evidence="4">The sequence shown here is derived from an EMBL/GenBank/DDBJ whole genome shotgun (WGS) entry which is preliminary data.</text>
</comment>